<dbReference type="RefSeq" id="WP_166160604.1">
    <property type="nucleotide sequence ID" value="NZ_CP049740.1"/>
</dbReference>
<name>A0A6G7K7C6_9LACT</name>
<dbReference type="InterPro" id="IPR023271">
    <property type="entry name" value="Aquaporin-like"/>
</dbReference>
<keyword evidence="4 7" id="KW-0812">Transmembrane</keyword>
<proteinExistence type="inferred from homology"/>
<dbReference type="KEGG" id="jar:G7057_00875"/>
<dbReference type="NCBIfam" id="TIGR00861">
    <property type="entry name" value="MIP"/>
    <property type="match status" value="1"/>
</dbReference>
<evidence type="ECO:0000313" key="9">
    <source>
        <dbReference type="EMBL" id="QII81163.1"/>
    </source>
</evidence>
<feature type="transmembrane region" description="Helical" evidence="8">
    <location>
        <begin position="78"/>
        <end position="103"/>
    </location>
</feature>
<dbReference type="EMBL" id="CP049740">
    <property type="protein sequence ID" value="QII81163.1"/>
    <property type="molecule type" value="Genomic_DNA"/>
</dbReference>
<dbReference type="InterPro" id="IPR000425">
    <property type="entry name" value="MIP"/>
</dbReference>
<dbReference type="GO" id="GO:0015254">
    <property type="term" value="F:glycerol channel activity"/>
    <property type="evidence" value="ECO:0007669"/>
    <property type="project" value="TreeGrafter"/>
</dbReference>
<dbReference type="PRINTS" id="PR00783">
    <property type="entry name" value="MINTRINSICP"/>
</dbReference>
<organism evidence="9 10">
    <name type="scientific">Jeotgalibaca arthritidis</name>
    <dbReference type="NCBI Taxonomy" id="1868794"/>
    <lineage>
        <taxon>Bacteria</taxon>
        <taxon>Bacillati</taxon>
        <taxon>Bacillota</taxon>
        <taxon>Bacilli</taxon>
        <taxon>Lactobacillales</taxon>
        <taxon>Carnobacteriaceae</taxon>
        <taxon>Jeotgalibaca</taxon>
    </lineage>
</organism>
<dbReference type="PANTHER" id="PTHR43829">
    <property type="entry name" value="AQUAPORIN OR AQUAGLYCEROPORIN RELATED"/>
    <property type="match status" value="1"/>
</dbReference>
<evidence type="ECO:0000256" key="1">
    <source>
        <dbReference type="ARBA" id="ARBA00004141"/>
    </source>
</evidence>
<evidence type="ECO:0000256" key="3">
    <source>
        <dbReference type="ARBA" id="ARBA00022448"/>
    </source>
</evidence>
<dbReference type="Gene3D" id="1.20.1080.10">
    <property type="entry name" value="Glycerol uptake facilitator protein"/>
    <property type="match status" value="1"/>
</dbReference>
<evidence type="ECO:0000256" key="6">
    <source>
        <dbReference type="ARBA" id="ARBA00023136"/>
    </source>
</evidence>
<dbReference type="PANTHER" id="PTHR43829:SF9">
    <property type="entry name" value="AQUAPORIN-9"/>
    <property type="match status" value="1"/>
</dbReference>
<keyword evidence="6 8" id="KW-0472">Membrane</keyword>
<evidence type="ECO:0000256" key="5">
    <source>
        <dbReference type="ARBA" id="ARBA00022989"/>
    </source>
</evidence>
<feature type="transmembrane region" description="Helical" evidence="8">
    <location>
        <begin position="212"/>
        <end position="233"/>
    </location>
</feature>
<feature type="transmembrane region" description="Helical" evidence="8">
    <location>
        <begin position="164"/>
        <end position="185"/>
    </location>
</feature>
<feature type="transmembrane region" description="Helical" evidence="8">
    <location>
        <begin position="35"/>
        <end position="58"/>
    </location>
</feature>
<accession>A0A6G7K7C6</accession>
<dbReference type="Proteomes" id="UP000501451">
    <property type="component" value="Chromosome"/>
</dbReference>
<evidence type="ECO:0000256" key="4">
    <source>
        <dbReference type="ARBA" id="ARBA00022692"/>
    </source>
</evidence>
<dbReference type="AlphaFoldDB" id="A0A6G7K7C6"/>
<dbReference type="GO" id="GO:0005886">
    <property type="term" value="C:plasma membrane"/>
    <property type="evidence" value="ECO:0007669"/>
    <property type="project" value="TreeGrafter"/>
</dbReference>
<evidence type="ECO:0000256" key="8">
    <source>
        <dbReference type="SAM" id="Phobius"/>
    </source>
</evidence>
<feature type="transmembrane region" description="Helical" evidence="8">
    <location>
        <begin position="135"/>
        <end position="152"/>
    </location>
</feature>
<dbReference type="InterPro" id="IPR050363">
    <property type="entry name" value="MIP/Aquaporin"/>
</dbReference>
<keyword evidence="3 7" id="KW-0813">Transport</keyword>
<feature type="transmembrane region" description="Helical" evidence="8">
    <location>
        <begin position="6"/>
        <end position="28"/>
    </location>
</feature>
<dbReference type="PROSITE" id="PS00221">
    <property type="entry name" value="MIP"/>
    <property type="match status" value="1"/>
</dbReference>
<dbReference type="SUPFAM" id="SSF81338">
    <property type="entry name" value="Aquaporin-like"/>
    <property type="match status" value="1"/>
</dbReference>
<keyword evidence="10" id="KW-1185">Reference proteome</keyword>
<keyword evidence="5 8" id="KW-1133">Transmembrane helix</keyword>
<comment type="similarity">
    <text evidence="2 7">Belongs to the MIP/aquaporin (TC 1.A.8) family.</text>
</comment>
<evidence type="ECO:0000256" key="2">
    <source>
        <dbReference type="ARBA" id="ARBA00006175"/>
    </source>
</evidence>
<sequence>MGVEFLGEFLGTLVLVLLGNGIVAGNLLSKTKSNGAGWLSITIGWGIAVTIGAFVSGYMSPAHLNPAVTIAFAINGSLAWGSVLPYIVAQMLGAFAGAVLVWLQYKSHYDITEDQGAILGTFSTGAEIYNPISNVISEAIGTFVLMFGILSFSNYDTFPWAGNLITGVLIIGIGLSLGGTTGYAINPARDLGPRIAHALLPIPNKGDSDWKYAWIPVVGPILGAILAVLVYGII</sequence>
<evidence type="ECO:0000256" key="7">
    <source>
        <dbReference type="RuleBase" id="RU000477"/>
    </source>
</evidence>
<comment type="subcellular location">
    <subcellularLocation>
        <location evidence="1">Membrane</location>
        <topology evidence="1">Multi-pass membrane protein</topology>
    </subcellularLocation>
</comment>
<dbReference type="InterPro" id="IPR022357">
    <property type="entry name" value="MIP_CS"/>
</dbReference>
<gene>
    <name evidence="9" type="ORF">G7057_00875</name>
</gene>
<evidence type="ECO:0000313" key="10">
    <source>
        <dbReference type="Proteomes" id="UP000501451"/>
    </source>
</evidence>
<protein>
    <submittedName>
        <fullName evidence="9">Aquaporin family protein</fullName>
    </submittedName>
</protein>
<dbReference type="Pfam" id="PF00230">
    <property type="entry name" value="MIP"/>
    <property type="match status" value="1"/>
</dbReference>
<reference evidence="9 10" key="1">
    <citation type="journal article" date="2017" name="Int. J. Syst. Evol. Microbiol.">
        <title>Jeotgalibaca porci sp. nov. and Jeotgalibaca arthritidis sp. nov., isolated from pigs, and emended description of the genus Jeotgalibaca.</title>
        <authorList>
            <person name="Zamora L."/>
            <person name="Perez-Sancho M."/>
            <person name="Dominguez L."/>
            <person name="Fernandez-Garayzabal J.F."/>
            <person name="Vela A.I."/>
        </authorList>
    </citation>
    <scope>NUCLEOTIDE SEQUENCE [LARGE SCALE GENOMIC DNA]</scope>
    <source>
        <strain evidence="9 10">CECT 9157</strain>
    </source>
</reference>